<organism evidence="2 3">
    <name type="scientific">Halanaerobium salsuginis</name>
    <dbReference type="NCBI Taxonomy" id="29563"/>
    <lineage>
        <taxon>Bacteria</taxon>
        <taxon>Bacillati</taxon>
        <taxon>Bacillota</taxon>
        <taxon>Clostridia</taxon>
        <taxon>Halanaerobiales</taxon>
        <taxon>Halanaerobiaceae</taxon>
        <taxon>Halanaerobium</taxon>
    </lineage>
</organism>
<dbReference type="PANTHER" id="PTHR12526">
    <property type="entry name" value="GLYCOSYLTRANSFERASE"/>
    <property type="match status" value="1"/>
</dbReference>
<dbReference type="Pfam" id="PF00534">
    <property type="entry name" value="Glycos_transf_1"/>
    <property type="match status" value="1"/>
</dbReference>
<sequence>MIKNILFINTGSGWGGLEAWFYKTSAALQQRNYRVFILAQNDSKFYNKSIEKGFNVTGIDHIGDGTFLNPFRICFLVNYLKKNNIDAIFLAQSSHFKYGSISGKLAGTKKIIYRRAIAKPIKNKFYNRLFLKYFITDFMSISKITRDMNLKDIPEGVLDESKQKLVYKGVKKDNFLNPEIKSDIRKEYSIKDNELILVNIGRLCRQKAQQYLIEALPEIIEEHQNFKVLFVGKLGGKEDEYIQRAKELGVEDKIIFTGFRKDIPSILKQADFMVHTAIYEGGSPWVILEAMMAGLPIVSTRAITIPEFVEDGVNGYLAEDKNPTDIANKIIKMIENKDRSQMGKKSAEIAAEKYTFKKMIDNIEEKIFEKKNYDE</sequence>
<dbReference type="Proteomes" id="UP000199006">
    <property type="component" value="Unassembled WGS sequence"/>
</dbReference>
<keyword evidence="2" id="KW-0808">Transferase</keyword>
<keyword evidence="3" id="KW-1185">Reference proteome</keyword>
<gene>
    <name evidence="2" type="ORF">SAMN02983006_00895</name>
</gene>
<evidence type="ECO:0000313" key="2">
    <source>
        <dbReference type="EMBL" id="SFL33999.1"/>
    </source>
</evidence>
<accession>A0A1I4GVN9</accession>
<dbReference type="CDD" id="cd03801">
    <property type="entry name" value="GT4_PimA-like"/>
    <property type="match status" value="1"/>
</dbReference>
<feature type="domain" description="Glycosyl transferase family 1" evidence="1">
    <location>
        <begin position="182"/>
        <end position="346"/>
    </location>
</feature>
<dbReference type="STRING" id="29563.SAMN02983006_00895"/>
<protein>
    <submittedName>
        <fullName evidence="2">Glycosyltransferase involved in cell wall bisynthesis</fullName>
    </submittedName>
</protein>
<dbReference type="InterPro" id="IPR001296">
    <property type="entry name" value="Glyco_trans_1"/>
</dbReference>
<dbReference type="RefSeq" id="WP_245750810.1">
    <property type="nucleotide sequence ID" value="NZ_FOTI01000008.1"/>
</dbReference>
<dbReference type="AlphaFoldDB" id="A0A1I4GVN9"/>
<proteinExistence type="predicted"/>
<name>A0A1I4GVN9_9FIRM</name>
<dbReference type="Gene3D" id="3.40.50.2000">
    <property type="entry name" value="Glycogen Phosphorylase B"/>
    <property type="match status" value="2"/>
</dbReference>
<evidence type="ECO:0000259" key="1">
    <source>
        <dbReference type="Pfam" id="PF00534"/>
    </source>
</evidence>
<evidence type="ECO:0000313" key="3">
    <source>
        <dbReference type="Proteomes" id="UP000199006"/>
    </source>
</evidence>
<dbReference type="EMBL" id="FOTI01000008">
    <property type="protein sequence ID" value="SFL33999.1"/>
    <property type="molecule type" value="Genomic_DNA"/>
</dbReference>
<dbReference type="GO" id="GO:0016757">
    <property type="term" value="F:glycosyltransferase activity"/>
    <property type="evidence" value="ECO:0007669"/>
    <property type="project" value="InterPro"/>
</dbReference>
<dbReference type="SUPFAM" id="SSF53756">
    <property type="entry name" value="UDP-Glycosyltransferase/glycogen phosphorylase"/>
    <property type="match status" value="1"/>
</dbReference>
<reference evidence="2 3" key="1">
    <citation type="submission" date="2016-10" db="EMBL/GenBank/DDBJ databases">
        <authorList>
            <person name="de Groot N.N."/>
        </authorList>
    </citation>
    <scope>NUCLEOTIDE SEQUENCE [LARGE SCALE GENOMIC DNA]</scope>
    <source>
        <strain evidence="2 3">ATCC 51327</strain>
    </source>
</reference>